<dbReference type="Proteomes" id="UP001480595">
    <property type="component" value="Unassembled WGS sequence"/>
</dbReference>
<proteinExistence type="predicted"/>
<dbReference type="InterPro" id="IPR008979">
    <property type="entry name" value="Galactose-bd-like_sf"/>
</dbReference>
<keyword evidence="2" id="KW-0326">Glycosidase</keyword>
<evidence type="ECO:0000256" key="1">
    <source>
        <dbReference type="ARBA" id="ARBA00022801"/>
    </source>
</evidence>
<evidence type="ECO:0000259" key="3">
    <source>
        <dbReference type="Pfam" id="PF13364"/>
    </source>
</evidence>
<keyword evidence="5" id="KW-1185">Reference proteome</keyword>
<dbReference type="RefSeq" id="XP_066714288.1">
    <property type="nucleotide sequence ID" value="XM_066860699.1"/>
</dbReference>
<accession>A0ABR1UIV8</accession>
<dbReference type="EMBL" id="JAQQWL010000009">
    <property type="protein sequence ID" value="KAK8058842.1"/>
    <property type="molecule type" value="Genomic_DNA"/>
</dbReference>
<reference evidence="4 5" key="1">
    <citation type="submission" date="2023-01" db="EMBL/GenBank/DDBJ databases">
        <title>Analysis of 21 Apiospora genomes using comparative genomics revels a genus with tremendous synthesis potential of carbohydrate active enzymes and secondary metabolites.</title>
        <authorList>
            <person name="Sorensen T."/>
        </authorList>
    </citation>
    <scope>NUCLEOTIDE SEQUENCE [LARGE SCALE GENOMIC DNA]</scope>
    <source>
        <strain evidence="4 5">CBS 135458</strain>
    </source>
</reference>
<dbReference type="GeneID" id="92093762"/>
<dbReference type="SUPFAM" id="SSF49785">
    <property type="entry name" value="Galactose-binding domain-like"/>
    <property type="match status" value="1"/>
</dbReference>
<keyword evidence="1" id="KW-0378">Hydrolase</keyword>
<organism evidence="4 5">
    <name type="scientific">Apiospora phragmitis</name>
    <dbReference type="NCBI Taxonomy" id="2905665"/>
    <lineage>
        <taxon>Eukaryota</taxon>
        <taxon>Fungi</taxon>
        <taxon>Dikarya</taxon>
        <taxon>Ascomycota</taxon>
        <taxon>Pezizomycotina</taxon>
        <taxon>Sordariomycetes</taxon>
        <taxon>Xylariomycetidae</taxon>
        <taxon>Amphisphaeriales</taxon>
        <taxon>Apiosporaceae</taxon>
        <taxon>Apiospora</taxon>
    </lineage>
</organism>
<comment type="caution">
    <text evidence="4">The sequence shown here is derived from an EMBL/GenBank/DDBJ whole genome shotgun (WGS) entry which is preliminary data.</text>
</comment>
<dbReference type="InterPro" id="IPR025300">
    <property type="entry name" value="BetaGal_jelly_roll_dom"/>
</dbReference>
<sequence>MGYHLPGAPLPSSSAPSSPLDGIPHPGVAFYAAPFNLSLPSDEWDIPLAFAFPDALSKSSPNPFRLQLLVNGWQFGRLSSNISPQ</sequence>
<evidence type="ECO:0000313" key="4">
    <source>
        <dbReference type="EMBL" id="KAK8058842.1"/>
    </source>
</evidence>
<dbReference type="Pfam" id="PF13364">
    <property type="entry name" value="BetaGal_ABD2"/>
    <property type="match status" value="1"/>
</dbReference>
<name>A0ABR1UIV8_9PEZI</name>
<evidence type="ECO:0000313" key="5">
    <source>
        <dbReference type="Proteomes" id="UP001480595"/>
    </source>
</evidence>
<feature type="domain" description="Beta-galactosidase jelly roll" evidence="3">
    <location>
        <begin position="2"/>
        <end position="85"/>
    </location>
</feature>
<dbReference type="Gene3D" id="2.60.120.260">
    <property type="entry name" value="Galactose-binding domain-like"/>
    <property type="match status" value="1"/>
</dbReference>
<evidence type="ECO:0000256" key="2">
    <source>
        <dbReference type="ARBA" id="ARBA00023295"/>
    </source>
</evidence>
<protein>
    <recommendedName>
        <fullName evidence="3">Beta-galactosidase jelly roll domain-containing protein</fullName>
    </recommendedName>
</protein>
<gene>
    <name evidence="4" type="ORF">PG994_009290</name>
</gene>